<feature type="compositionally biased region" description="Low complexity" evidence="1">
    <location>
        <begin position="17"/>
        <end position="37"/>
    </location>
</feature>
<dbReference type="Proteomes" id="UP000298246">
    <property type="component" value="Unassembled WGS sequence"/>
</dbReference>
<name>A0A4Y8PQ11_9BACL</name>
<evidence type="ECO:0000313" key="2">
    <source>
        <dbReference type="EMBL" id="TFE82574.1"/>
    </source>
</evidence>
<feature type="region of interest" description="Disordered" evidence="1">
    <location>
        <begin position="262"/>
        <end position="291"/>
    </location>
</feature>
<reference evidence="2 3" key="1">
    <citation type="submission" date="2017-03" db="EMBL/GenBank/DDBJ databases">
        <title>Isolation of Levoglucosan Utilizing Bacteria.</title>
        <authorList>
            <person name="Arya A.S."/>
        </authorList>
    </citation>
    <scope>NUCLEOTIDE SEQUENCE [LARGE SCALE GENOMIC DNA]</scope>
    <source>
        <strain evidence="2 3">MEC069</strain>
    </source>
</reference>
<dbReference type="EMBL" id="MYFO01000083">
    <property type="protein sequence ID" value="TFE82574.1"/>
    <property type="molecule type" value="Genomic_DNA"/>
</dbReference>
<organism evidence="2 3">
    <name type="scientific">Paenibacillus athensensis</name>
    <dbReference type="NCBI Taxonomy" id="1967502"/>
    <lineage>
        <taxon>Bacteria</taxon>
        <taxon>Bacillati</taxon>
        <taxon>Bacillota</taxon>
        <taxon>Bacilli</taxon>
        <taxon>Bacillales</taxon>
        <taxon>Paenibacillaceae</taxon>
        <taxon>Paenibacillus</taxon>
    </lineage>
</organism>
<gene>
    <name evidence="2" type="ORF">B5M42_24825</name>
</gene>
<evidence type="ECO:0008006" key="4">
    <source>
        <dbReference type="Google" id="ProtNLM"/>
    </source>
</evidence>
<dbReference type="OrthoDB" id="2351076at2"/>
<dbReference type="AlphaFoldDB" id="A0A4Y8PQ11"/>
<keyword evidence="3" id="KW-1185">Reference proteome</keyword>
<evidence type="ECO:0000256" key="1">
    <source>
        <dbReference type="SAM" id="MobiDB-lite"/>
    </source>
</evidence>
<accession>A0A4Y8PQ11</accession>
<feature type="region of interest" description="Disordered" evidence="1">
    <location>
        <begin position="1"/>
        <end position="45"/>
    </location>
</feature>
<protein>
    <recommendedName>
        <fullName evidence="4">Hook-length control protein FliK</fullName>
    </recommendedName>
</protein>
<comment type="caution">
    <text evidence="2">The sequence shown here is derived from an EMBL/GenBank/DDBJ whole genome shotgun (WGS) entry which is preliminary data.</text>
</comment>
<evidence type="ECO:0000313" key="3">
    <source>
        <dbReference type="Proteomes" id="UP000298246"/>
    </source>
</evidence>
<proteinExistence type="predicted"/>
<sequence>MPDSGQASAAEREAARHAAASREPARGAAEAAGAKAAPPEPDGSWLGRLLKAVGVEHEHQLAKFAGRPDAGPERQLKEALELPLSVQLSPGDTPDDAARPAADSLKSLLLQLTSADDVPAALKDTAQQALQQVTGQQLLLTNDKAAMFSHITMFIPFMDGSGQQSAAVHIQSRKGKRGEMDADNCRLLFDLQMKAMGSTLVDVQVVNRIVSLHVHNDHPAVAELIEGARDEVAAAMNKAGFQFLSLKCSPFPELRTAKEADAAPGRLADGAKVDPRSFYQPKPYKGVDYRA</sequence>